<sequence length="174" mass="20447">MEPQQEGLTRALTPGEVNLARSVFGSTIFYQSVLVHCDSYLPFGLQNQYTAMSPNGELYFRRSLYERDYANQDPEAQHLFIHEMAHVWQHQKGMWVRTRGLLSWAVSYQYRLDQPLLRHYSMERQASIIADYFILKRYGANTFFRLPNRKLIGIVDRWTLSQFQPIIRSAGLPL</sequence>
<name>A0A1C3HMI0_SERMA</name>
<reference evidence="1" key="1">
    <citation type="submission" date="2016-05" db="EMBL/GenBank/DDBJ databases">
        <authorList>
            <person name="Cock P.J.A."/>
            <person name="Cock P.J.A."/>
        </authorList>
    </citation>
    <scope>NUCLEOTIDE SEQUENCE</scope>
    <source>
        <strain evidence="1">PWN146_assembly</strain>
    </source>
</reference>
<organism evidence="1">
    <name type="scientific">Serratia marcescens</name>
    <dbReference type="NCBI Taxonomy" id="615"/>
    <lineage>
        <taxon>Bacteria</taxon>
        <taxon>Pseudomonadati</taxon>
        <taxon>Pseudomonadota</taxon>
        <taxon>Gammaproteobacteria</taxon>
        <taxon>Enterobacterales</taxon>
        <taxon>Yersiniaceae</taxon>
        <taxon>Serratia</taxon>
    </lineage>
</organism>
<gene>
    <name evidence="1" type="ORF">PWN146_05017</name>
</gene>
<dbReference type="EMBL" id="LT575490">
    <property type="protein sequence ID" value="SAY46251.1"/>
    <property type="molecule type" value="Genomic_DNA"/>
</dbReference>
<proteinExistence type="predicted"/>
<accession>A0A1C3HMI0</accession>
<evidence type="ECO:0000313" key="1">
    <source>
        <dbReference type="EMBL" id="SAY46251.1"/>
    </source>
</evidence>
<evidence type="ECO:0008006" key="2">
    <source>
        <dbReference type="Google" id="ProtNLM"/>
    </source>
</evidence>
<protein>
    <recommendedName>
        <fullName evidence="2">Type IV secretion protein Rhs</fullName>
    </recommendedName>
</protein>
<dbReference type="AlphaFoldDB" id="A0A1C3HMI0"/>